<feature type="domain" description="Methylated-DNA-[protein]-cysteine S-methyltransferase DNA binding" evidence="10">
    <location>
        <begin position="80"/>
        <end position="165"/>
    </location>
</feature>
<comment type="catalytic activity">
    <reaction evidence="1 9">
        <text>a 4-O-methyl-thymidine in DNA + L-cysteinyl-[protein] = a thymidine in DNA + S-methyl-L-cysteinyl-[protein]</text>
        <dbReference type="Rhea" id="RHEA:53428"/>
        <dbReference type="Rhea" id="RHEA-COMP:10131"/>
        <dbReference type="Rhea" id="RHEA-COMP:10132"/>
        <dbReference type="Rhea" id="RHEA-COMP:13555"/>
        <dbReference type="Rhea" id="RHEA-COMP:13556"/>
        <dbReference type="ChEBI" id="CHEBI:29950"/>
        <dbReference type="ChEBI" id="CHEBI:82612"/>
        <dbReference type="ChEBI" id="CHEBI:137386"/>
        <dbReference type="ChEBI" id="CHEBI:137387"/>
        <dbReference type="EC" id="2.1.1.63"/>
    </reaction>
</comment>
<dbReference type="InterPro" id="IPR036217">
    <property type="entry name" value="MethylDNA_cys_MeTrfase_DNAb"/>
</dbReference>
<evidence type="ECO:0000259" key="10">
    <source>
        <dbReference type="Pfam" id="PF01035"/>
    </source>
</evidence>
<comment type="miscellaneous">
    <text evidence="9">This enzyme catalyzes only one turnover and therefore is not strictly catalytic. According to one definition, an enzyme is a biocatalyst that acts repeatedly and over many reaction cycles.</text>
</comment>
<keyword evidence="5 9" id="KW-0808">Transferase</keyword>
<dbReference type="NCBIfam" id="TIGR00589">
    <property type="entry name" value="ogt"/>
    <property type="match status" value="1"/>
</dbReference>
<comment type="similarity">
    <text evidence="2 9">Belongs to the MGMT family.</text>
</comment>
<dbReference type="GO" id="GO:0006307">
    <property type="term" value="P:DNA alkylation repair"/>
    <property type="evidence" value="ECO:0007669"/>
    <property type="project" value="UniProtKB-UniRule"/>
</dbReference>
<keyword evidence="6 9" id="KW-0227">DNA damage</keyword>
<dbReference type="CDD" id="cd06445">
    <property type="entry name" value="ATase"/>
    <property type="match status" value="1"/>
</dbReference>
<evidence type="ECO:0000256" key="3">
    <source>
        <dbReference type="ARBA" id="ARBA00022490"/>
    </source>
</evidence>
<dbReference type="SUPFAM" id="SSF46767">
    <property type="entry name" value="Methylated DNA-protein cysteine methyltransferase, C-terminal domain"/>
    <property type="match status" value="1"/>
</dbReference>
<dbReference type="GO" id="GO:0003908">
    <property type="term" value="F:methylated-DNA-[protein]-cysteine S-methyltransferase activity"/>
    <property type="evidence" value="ECO:0007669"/>
    <property type="project" value="UniProtKB-UniRule"/>
</dbReference>
<dbReference type="GO" id="GO:0032259">
    <property type="term" value="P:methylation"/>
    <property type="evidence" value="ECO:0007669"/>
    <property type="project" value="UniProtKB-KW"/>
</dbReference>
<keyword evidence="3 9" id="KW-0963">Cytoplasm</keyword>
<evidence type="ECO:0000256" key="9">
    <source>
        <dbReference type="HAMAP-Rule" id="MF_00772"/>
    </source>
</evidence>
<evidence type="ECO:0000313" key="13">
    <source>
        <dbReference type="Proteomes" id="UP000470875"/>
    </source>
</evidence>
<dbReference type="PANTHER" id="PTHR10815:SF5">
    <property type="entry name" value="METHYLATED-DNA--PROTEIN-CYSTEINE METHYLTRANSFERASE"/>
    <property type="match status" value="1"/>
</dbReference>
<dbReference type="Pfam" id="PF01035">
    <property type="entry name" value="DNA_binding_1"/>
    <property type="match status" value="1"/>
</dbReference>
<dbReference type="Proteomes" id="UP000470875">
    <property type="component" value="Unassembled WGS sequence"/>
</dbReference>
<dbReference type="HAMAP" id="MF_00772">
    <property type="entry name" value="OGT"/>
    <property type="match status" value="1"/>
</dbReference>
<dbReference type="InterPro" id="IPR014048">
    <property type="entry name" value="MethylDNA_cys_MeTrfase_DNA-bd"/>
</dbReference>
<comment type="caution">
    <text evidence="12">The sequence shown here is derived from an EMBL/GenBank/DDBJ whole genome shotgun (WGS) entry which is preliminary data.</text>
</comment>
<dbReference type="InterPro" id="IPR036388">
    <property type="entry name" value="WH-like_DNA-bd_sf"/>
</dbReference>
<dbReference type="Pfam" id="PF02870">
    <property type="entry name" value="Methyltransf_1N"/>
    <property type="match status" value="1"/>
</dbReference>
<evidence type="ECO:0000256" key="6">
    <source>
        <dbReference type="ARBA" id="ARBA00022763"/>
    </source>
</evidence>
<evidence type="ECO:0000256" key="4">
    <source>
        <dbReference type="ARBA" id="ARBA00022603"/>
    </source>
</evidence>
<protein>
    <recommendedName>
        <fullName evidence="9">Methylated-DNA--protein-cysteine methyltransferase</fullName>
        <ecNumber evidence="9">2.1.1.63</ecNumber>
    </recommendedName>
    <alternativeName>
        <fullName evidence="9">6-O-methylguanine-DNA methyltransferase</fullName>
        <shortName evidence="9">MGMT</shortName>
    </alternativeName>
    <alternativeName>
        <fullName evidence="9">O-6-methylguanine-DNA-alkyltransferase</fullName>
    </alternativeName>
</protein>
<dbReference type="Gene3D" id="3.30.160.70">
    <property type="entry name" value="Methylated DNA-protein cysteine methyltransferase domain"/>
    <property type="match status" value="1"/>
</dbReference>
<keyword evidence="4 9" id="KW-0489">Methyltransferase</keyword>
<gene>
    <name evidence="12" type="ORF">FYJ24_04485</name>
</gene>
<evidence type="ECO:0000313" key="12">
    <source>
        <dbReference type="EMBL" id="MSS84033.1"/>
    </source>
</evidence>
<dbReference type="InterPro" id="IPR008332">
    <property type="entry name" value="MethylG_MeTrfase_N"/>
</dbReference>
<keyword evidence="7 9" id="KW-0234">DNA repair</keyword>
<dbReference type="EMBL" id="VULO01000004">
    <property type="protein sequence ID" value="MSS84033.1"/>
    <property type="molecule type" value="Genomic_DNA"/>
</dbReference>
<keyword evidence="13" id="KW-1185">Reference proteome</keyword>
<dbReference type="RefSeq" id="WP_154543982.1">
    <property type="nucleotide sequence ID" value="NZ_VULO01000004.1"/>
</dbReference>
<accession>A0A6N7W6B4</accession>
<dbReference type="PANTHER" id="PTHR10815">
    <property type="entry name" value="METHYLATED-DNA--PROTEIN-CYSTEINE METHYLTRANSFERASE"/>
    <property type="match status" value="1"/>
</dbReference>
<dbReference type="EC" id="2.1.1.63" evidence="9"/>
<dbReference type="SUPFAM" id="SSF53155">
    <property type="entry name" value="Methylated DNA-protein cysteine methyltransferase domain"/>
    <property type="match status" value="1"/>
</dbReference>
<comment type="subcellular location">
    <subcellularLocation>
        <location evidence="9">Cytoplasm</location>
    </subcellularLocation>
</comment>
<dbReference type="GO" id="GO:0005737">
    <property type="term" value="C:cytoplasm"/>
    <property type="evidence" value="ECO:0007669"/>
    <property type="project" value="UniProtKB-SubCell"/>
</dbReference>
<evidence type="ECO:0000256" key="5">
    <source>
        <dbReference type="ARBA" id="ARBA00022679"/>
    </source>
</evidence>
<evidence type="ECO:0000256" key="8">
    <source>
        <dbReference type="ARBA" id="ARBA00049348"/>
    </source>
</evidence>
<sequence>MFEVAHYDSPLGQILIAADSKGLVGTWLEGQKYHGADTLGDIVENVQNSHIAAAIEWLNRYFAGEKPPPQDLSLRPRGSEFRQIVWEYLCAIPYGRTTTYGELSRQVADRLGQTSMSSQAVGGAVGHNPLSIVIPCHRVLAADGSLTGYAGGLETKRWLLSHEGALTQLAVPIPGLD</sequence>
<dbReference type="InterPro" id="IPR023546">
    <property type="entry name" value="MGMT"/>
</dbReference>
<dbReference type="InterPro" id="IPR001497">
    <property type="entry name" value="MethylDNA_cys_MeTrfase_AS"/>
</dbReference>
<name>A0A6N7W6B4_9ACTO</name>
<comment type="function">
    <text evidence="9">Involved in the cellular defense against the biological effects of O6-methylguanine (O6-MeG) and O4-methylthymine (O4-MeT) in DNA. Repairs the methylated nucleobase in DNA by stoichiometrically transferring the methyl group to a cysteine residue in the enzyme. This is a suicide reaction: the enzyme is irreversibly inactivated.</text>
</comment>
<feature type="domain" description="Methylguanine DNA methyltransferase ribonuclease-like" evidence="11">
    <location>
        <begin position="6"/>
        <end position="66"/>
    </location>
</feature>
<dbReference type="InterPro" id="IPR036631">
    <property type="entry name" value="MGMT_N_sf"/>
</dbReference>
<comment type="catalytic activity">
    <reaction evidence="8 9">
        <text>a 6-O-methyl-2'-deoxyguanosine in DNA + L-cysteinyl-[protein] = S-methyl-L-cysteinyl-[protein] + a 2'-deoxyguanosine in DNA</text>
        <dbReference type="Rhea" id="RHEA:24000"/>
        <dbReference type="Rhea" id="RHEA-COMP:10131"/>
        <dbReference type="Rhea" id="RHEA-COMP:10132"/>
        <dbReference type="Rhea" id="RHEA-COMP:11367"/>
        <dbReference type="Rhea" id="RHEA-COMP:11368"/>
        <dbReference type="ChEBI" id="CHEBI:29950"/>
        <dbReference type="ChEBI" id="CHEBI:82612"/>
        <dbReference type="ChEBI" id="CHEBI:85445"/>
        <dbReference type="ChEBI" id="CHEBI:85448"/>
        <dbReference type="EC" id="2.1.1.63"/>
    </reaction>
</comment>
<evidence type="ECO:0000256" key="2">
    <source>
        <dbReference type="ARBA" id="ARBA00008711"/>
    </source>
</evidence>
<evidence type="ECO:0000259" key="11">
    <source>
        <dbReference type="Pfam" id="PF02870"/>
    </source>
</evidence>
<organism evidence="12 13">
    <name type="scientific">Scrofimicrobium canadense</name>
    <dbReference type="NCBI Taxonomy" id="2652290"/>
    <lineage>
        <taxon>Bacteria</taxon>
        <taxon>Bacillati</taxon>
        <taxon>Actinomycetota</taxon>
        <taxon>Actinomycetes</taxon>
        <taxon>Actinomycetales</taxon>
        <taxon>Actinomycetaceae</taxon>
        <taxon>Scrofimicrobium</taxon>
    </lineage>
</organism>
<evidence type="ECO:0000256" key="7">
    <source>
        <dbReference type="ARBA" id="ARBA00023204"/>
    </source>
</evidence>
<reference evidence="12 13" key="1">
    <citation type="submission" date="2019-08" db="EMBL/GenBank/DDBJ databases">
        <title>In-depth cultivation of the pig gut microbiome towards novel bacterial diversity and tailored functional studies.</title>
        <authorList>
            <person name="Wylensek D."/>
            <person name="Hitch T.C.A."/>
            <person name="Clavel T."/>
        </authorList>
    </citation>
    <scope>NUCLEOTIDE SEQUENCE [LARGE SCALE GENOMIC DNA]</scope>
    <source>
        <strain evidence="12 13">WB03_NA08</strain>
    </source>
</reference>
<dbReference type="PROSITE" id="PS00374">
    <property type="entry name" value="MGMT"/>
    <property type="match status" value="1"/>
</dbReference>
<proteinExistence type="inferred from homology"/>
<evidence type="ECO:0000256" key="1">
    <source>
        <dbReference type="ARBA" id="ARBA00001286"/>
    </source>
</evidence>
<dbReference type="FunFam" id="1.10.10.10:FF:000214">
    <property type="entry name" value="Methylated-DNA--protein-cysteine methyltransferase"/>
    <property type="match status" value="1"/>
</dbReference>
<feature type="active site" description="Nucleophile; methyl group acceptor" evidence="9">
    <location>
        <position position="136"/>
    </location>
</feature>
<dbReference type="AlphaFoldDB" id="A0A6N7W6B4"/>
<dbReference type="Gene3D" id="1.10.10.10">
    <property type="entry name" value="Winged helix-like DNA-binding domain superfamily/Winged helix DNA-binding domain"/>
    <property type="match status" value="1"/>
</dbReference>